<keyword evidence="3" id="KW-1185">Reference proteome</keyword>
<reference evidence="2 3" key="1">
    <citation type="journal article" date="2013" name="PLoS Genet.">
        <title>The genome and development-dependent transcriptomes of Pyronema confluens: a window into fungal evolution.</title>
        <authorList>
            <person name="Traeger S."/>
            <person name="Altegoer F."/>
            <person name="Freitag M."/>
            <person name="Gabaldon T."/>
            <person name="Kempken F."/>
            <person name="Kumar A."/>
            <person name="Marcet-Houben M."/>
            <person name="Poggeler S."/>
            <person name="Stajich J.E."/>
            <person name="Nowrousian M."/>
        </authorList>
    </citation>
    <scope>NUCLEOTIDE SEQUENCE [LARGE SCALE GENOMIC DNA]</scope>
    <source>
        <strain evidence="3">CBS 100304</strain>
        <tissue evidence="2">Vegetative mycelium</tissue>
    </source>
</reference>
<feature type="compositionally biased region" description="Low complexity" evidence="1">
    <location>
        <begin position="616"/>
        <end position="627"/>
    </location>
</feature>
<feature type="compositionally biased region" description="Low complexity" evidence="1">
    <location>
        <begin position="1027"/>
        <end position="1040"/>
    </location>
</feature>
<dbReference type="OrthoDB" id="5382203at2759"/>
<feature type="compositionally biased region" description="Acidic residues" evidence="1">
    <location>
        <begin position="971"/>
        <end position="983"/>
    </location>
</feature>
<evidence type="ECO:0000256" key="1">
    <source>
        <dbReference type="SAM" id="MobiDB-lite"/>
    </source>
</evidence>
<protein>
    <submittedName>
        <fullName evidence="2">Uncharacterized protein</fullName>
    </submittedName>
</protein>
<accession>U4LMT3</accession>
<proteinExistence type="predicted"/>
<feature type="compositionally biased region" description="Polar residues" evidence="1">
    <location>
        <begin position="920"/>
        <end position="938"/>
    </location>
</feature>
<feature type="region of interest" description="Disordered" evidence="1">
    <location>
        <begin position="467"/>
        <end position="799"/>
    </location>
</feature>
<feature type="compositionally biased region" description="Polar residues" evidence="1">
    <location>
        <begin position="481"/>
        <end position="497"/>
    </location>
</feature>
<feature type="region of interest" description="Disordered" evidence="1">
    <location>
        <begin position="379"/>
        <end position="408"/>
    </location>
</feature>
<feature type="compositionally biased region" description="Basic and acidic residues" evidence="1">
    <location>
        <begin position="1131"/>
        <end position="1142"/>
    </location>
</feature>
<feature type="compositionally biased region" description="Polar residues" evidence="1">
    <location>
        <begin position="15"/>
        <end position="38"/>
    </location>
</feature>
<dbReference type="AlphaFoldDB" id="U4LMT3"/>
<feature type="compositionally biased region" description="Polar residues" evidence="1">
    <location>
        <begin position="561"/>
        <end position="573"/>
    </location>
</feature>
<feature type="compositionally biased region" description="Pro residues" evidence="1">
    <location>
        <begin position="1007"/>
        <end position="1019"/>
    </location>
</feature>
<feature type="compositionally biased region" description="Low complexity" evidence="1">
    <location>
        <begin position="581"/>
        <end position="602"/>
    </location>
</feature>
<evidence type="ECO:0000313" key="3">
    <source>
        <dbReference type="Proteomes" id="UP000018144"/>
    </source>
</evidence>
<feature type="region of interest" description="Disordered" evidence="1">
    <location>
        <begin position="894"/>
        <end position="1158"/>
    </location>
</feature>
<feature type="compositionally biased region" description="Basic and acidic residues" evidence="1">
    <location>
        <begin position="700"/>
        <end position="710"/>
    </location>
</feature>
<feature type="compositionally biased region" description="Low complexity" evidence="1">
    <location>
        <begin position="1050"/>
        <end position="1062"/>
    </location>
</feature>
<name>U4LMT3_PYROM</name>
<feature type="compositionally biased region" description="Basic and acidic residues" evidence="1">
    <location>
        <begin position="894"/>
        <end position="910"/>
    </location>
</feature>
<feature type="compositionally biased region" description="Low complexity" evidence="1">
    <location>
        <begin position="939"/>
        <end position="950"/>
    </location>
</feature>
<dbReference type="Proteomes" id="UP000018144">
    <property type="component" value="Unassembled WGS sequence"/>
</dbReference>
<feature type="compositionally biased region" description="Basic and acidic residues" evidence="1">
    <location>
        <begin position="1"/>
        <end position="12"/>
    </location>
</feature>
<feature type="compositionally biased region" description="Polar residues" evidence="1">
    <location>
        <begin position="777"/>
        <end position="791"/>
    </location>
</feature>
<dbReference type="eggNOG" id="ENOG502QRX2">
    <property type="taxonomic scope" value="Eukaryota"/>
</dbReference>
<gene>
    <name evidence="2" type="ORF">PCON_01738</name>
</gene>
<feature type="compositionally biased region" description="Acidic residues" evidence="1">
    <location>
        <begin position="502"/>
        <end position="511"/>
    </location>
</feature>
<feature type="compositionally biased region" description="Basic and acidic residues" evidence="1">
    <location>
        <begin position="676"/>
        <end position="689"/>
    </location>
</feature>
<feature type="compositionally biased region" description="Polar residues" evidence="1">
    <location>
        <begin position="641"/>
        <end position="665"/>
    </location>
</feature>
<organism evidence="2 3">
    <name type="scientific">Pyronema omphalodes (strain CBS 100304)</name>
    <name type="common">Pyronema confluens</name>
    <dbReference type="NCBI Taxonomy" id="1076935"/>
    <lineage>
        <taxon>Eukaryota</taxon>
        <taxon>Fungi</taxon>
        <taxon>Dikarya</taxon>
        <taxon>Ascomycota</taxon>
        <taxon>Pezizomycotina</taxon>
        <taxon>Pezizomycetes</taxon>
        <taxon>Pezizales</taxon>
        <taxon>Pyronemataceae</taxon>
        <taxon>Pyronema</taxon>
    </lineage>
</organism>
<evidence type="ECO:0000313" key="2">
    <source>
        <dbReference type="EMBL" id="CCX15463.1"/>
    </source>
</evidence>
<dbReference type="STRING" id="1076935.U4LMT3"/>
<dbReference type="EMBL" id="HF936168">
    <property type="protein sequence ID" value="CCX15463.1"/>
    <property type="molecule type" value="Genomic_DNA"/>
</dbReference>
<feature type="region of interest" description="Disordered" evidence="1">
    <location>
        <begin position="1"/>
        <end position="38"/>
    </location>
</feature>
<dbReference type="OMA" id="ETIHYTL"/>
<feature type="compositionally biased region" description="Polar residues" evidence="1">
    <location>
        <begin position="690"/>
        <end position="699"/>
    </location>
</feature>
<sequence length="1158" mass="125349">MNRSQRPQDLDLQKPATTATRNRSRSSGSVDNPLSSAGSNTSLANPLINANPQPAYIAASAATRLVTSDHEDFFRSLRHEGVVGPGTPTMLVTSGSLSLVNQFLDFLLYSFLSNAKSTSISALRPAITEVLRIRLAKEAVSGADQELKSYLGGEDEDIGEFDDALIETNGEEWNLEATWRKCRVQCMVYSSLGDLEEDDEAFFTETGLEGSVGLDQYECQNSTPGIVSPAVAIWLTSILEFIGEQTLLVAGHATIARYSAQRIAAANEEQSPGVTFPEKPMVEELDTEKVALNPSLGRMWRQWRKKARNGTRGSFSVPSTRDGVLQRLERQASLKSVTKSISERDTCAIDDETEDTEAVSEADDIRSTTIQDGTLTPIEETTTPVLHDDSKTFDLPEGEDTEESQTRRPLSLVLAASPPITQSSSFVLKNPHRRSCSLPDLKAYINIANEREAMGEQLYTVQQSSREYDPTQLPYDPSQLADDQTTTTEMSDSNSTRFPIGDDSDLDESSEVEPVPSRGGTNARNTFGRIPDPSEIEEAGRAPSSRSSPDEYNHNRPTLPRSISQPTNSSNPDDGSKSVKARSASASSHHVRNASSASSGHSLSDRKIGQLQVVQGSSSDRGTSGTRVWTPPATPDKSRRSASFSKVQQRPIHTSGSGSSQTSILKSFVPWPNTDSAKRGKSNESDAESKSSLQGSDHFSNLDDKERSFEELISSGGTIHCTLTPDPIRNMETKYRPEPGLTPTAELADFFRSTGPDSRPITSKSMPGISSKAPFKNTGSTGYTAPTNASNPKVHRSHNSDASARIYGGFNQSEGLPAVMRQTPIVTSPRSRLLARDATGSVGSDATSALADFFRNTTPPANGRPISSHRIPRSVAPFLDPYASGDADFIKESAVDQPLDQRHRTDRDNRSVASLPHDGYSSSFNSSTGLLKNNTTKTSDYGSASASSDGVPKRKQVRVQDPYAHMLAGLSDDEDEEEDDTLEALDLPSPRRPAQREESLADFLRNMPPPPPSAPPQPFITPMTPTKAISKKSSSASLISRLGRAHRKNSISSNIDKSSIISGYNPKHVPLTPGGHTRDGSLSGPPEPDIGSPRNRILGQARSARSARTARDDTEGLAEFLKHTGPPPETPGRRKEGAEKRPLLGKMSFSGRKKGLVA</sequence>